<accession>A0ABV7XY48</accession>
<gene>
    <name evidence="1" type="ORF">ACFONJ_12570</name>
</gene>
<evidence type="ECO:0000313" key="2">
    <source>
        <dbReference type="Proteomes" id="UP001595735"/>
    </source>
</evidence>
<dbReference type="EMBL" id="JBHRYO010000002">
    <property type="protein sequence ID" value="MFC3756805.1"/>
    <property type="molecule type" value="Genomic_DNA"/>
</dbReference>
<comment type="caution">
    <text evidence="1">The sequence shown here is derived from an EMBL/GenBank/DDBJ whole genome shotgun (WGS) entry which is preliminary data.</text>
</comment>
<evidence type="ECO:0000313" key="1">
    <source>
        <dbReference type="EMBL" id="MFC3756805.1"/>
    </source>
</evidence>
<keyword evidence="2" id="KW-1185">Reference proteome</keyword>
<organism evidence="1 2">
    <name type="scientific">Chryseobacterium tructae</name>
    <dbReference type="NCBI Taxonomy" id="1037380"/>
    <lineage>
        <taxon>Bacteria</taxon>
        <taxon>Pseudomonadati</taxon>
        <taxon>Bacteroidota</taxon>
        <taxon>Flavobacteriia</taxon>
        <taxon>Flavobacteriales</taxon>
        <taxon>Weeksellaceae</taxon>
        <taxon>Chryseobacterium group</taxon>
        <taxon>Chryseobacterium</taxon>
    </lineage>
</organism>
<name>A0ABV7XY48_9FLAO</name>
<dbReference type="Proteomes" id="UP001595735">
    <property type="component" value="Unassembled WGS sequence"/>
</dbReference>
<dbReference type="SUPFAM" id="SSF49464">
    <property type="entry name" value="Carboxypeptidase regulatory domain-like"/>
    <property type="match status" value="1"/>
</dbReference>
<proteinExistence type="predicted"/>
<reference evidence="2" key="1">
    <citation type="journal article" date="2019" name="Int. J. Syst. Evol. Microbiol.">
        <title>The Global Catalogue of Microorganisms (GCM) 10K type strain sequencing project: providing services to taxonomists for standard genome sequencing and annotation.</title>
        <authorList>
            <consortium name="The Broad Institute Genomics Platform"/>
            <consortium name="The Broad Institute Genome Sequencing Center for Infectious Disease"/>
            <person name="Wu L."/>
            <person name="Ma J."/>
        </authorList>
    </citation>
    <scope>NUCLEOTIDE SEQUENCE [LARGE SCALE GENOMIC DNA]</scope>
    <source>
        <strain evidence="2">CECT 7798</strain>
    </source>
</reference>
<dbReference type="InterPro" id="IPR008969">
    <property type="entry name" value="CarboxyPept-like_regulatory"/>
</dbReference>
<protein>
    <submittedName>
        <fullName evidence="1">Carboxypeptidase regulatory-like domain-containing protein</fullName>
    </submittedName>
</protein>
<dbReference type="RefSeq" id="WP_290297541.1">
    <property type="nucleotide sequence ID" value="NZ_JAUFQR010000001.1"/>
</dbReference>
<sequence length="253" mass="28946">MLVFICLIAFEIAFSQQIVRGIIADEKGANLSSVMIINISTDKKVFSNSLGEFAIEVSKNDELRFILEGYERLSKRITTGESNSLLSITLYKFIKEIEEVKLYKRLTGNLSKDSKTLSKVDKKDIIQKAIGLTQPVGKMREKPAEIKKVLLPILTGNLDIQGVYDLISGKARKQKQAYRYDDLQDDITWIRSRVEDDYFVKTGIPKNRISEFLEFSFYEKPQLRAYIKAKNLSGAVLELEDLFPLYLDRLKNG</sequence>